<keyword evidence="1" id="KW-1133">Transmembrane helix</keyword>
<organism evidence="3 4">
    <name type="scientific">Rossellomorea pakistanensis</name>
    <dbReference type="NCBI Taxonomy" id="992288"/>
    <lineage>
        <taxon>Bacteria</taxon>
        <taxon>Bacillati</taxon>
        <taxon>Bacillota</taxon>
        <taxon>Bacilli</taxon>
        <taxon>Bacillales</taxon>
        <taxon>Bacillaceae</taxon>
        <taxon>Rossellomorea</taxon>
    </lineage>
</organism>
<evidence type="ECO:0000313" key="4">
    <source>
        <dbReference type="Proteomes" id="UP001646157"/>
    </source>
</evidence>
<keyword evidence="1" id="KW-0812">Transmembrane</keyword>
<dbReference type="InterPro" id="IPR025646">
    <property type="entry name" value="DUF4350"/>
</dbReference>
<evidence type="ECO:0000259" key="2">
    <source>
        <dbReference type="Pfam" id="PF14258"/>
    </source>
</evidence>
<proteinExistence type="predicted"/>
<keyword evidence="1" id="KW-0472">Membrane</keyword>
<evidence type="ECO:0000256" key="1">
    <source>
        <dbReference type="SAM" id="Phobius"/>
    </source>
</evidence>
<dbReference type="Pfam" id="PF14258">
    <property type="entry name" value="DUF4350"/>
    <property type="match status" value="1"/>
</dbReference>
<accession>A0ABS2NCX9</accession>
<protein>
    <recommendedName>
        <fullName evidence="2">DUF4350 domain-containing protein</fullName>
    </recommendedName>
</protein>
<feature type="transmembrane region" description="Helical" evidence="1">
    <location>
        <begin position="243"/>
        <end position="261"/>
    </location>
</feature>
<comment type="caution">
    <text evidence="3">The sequence shown here is derived from an EMBL/GenBank/DDBJ whole genome shotgun (WGS) entry which is preliminary data.</text>
</comment>
<sequence>MQIRISNKKTVIWLAILLLLFIALSYLMTSPEAKQYSKYLSQSPSPSGVKAIYTYLEKENGSVEKWSNTPGMLSNQDENQVLIMVGPYFTPDQEEIKAYQSFMEAGNTILLFKENPKGMFDVNTAPLTESVATDEEVTVVSDGEGGSYKAKIKSSIRLQTNDKDEILLKDDLGIIALRRAFGKGQLIVSNSPEWMTNGALLKQDHLSLVFSLINKSNAGSILFDEYSHGQENASKIGTLYPKWFLIFIVQGTLITVMWLLLKGKRFGPILVSRNETVRFSDERVKALAAWYMRGKRYQDSLFIQADYVKLLLHEKWGIAYGREWKEISSQLERRWKGVPASEITSFLEGLKNVLEKRQINKNEYLVWSKKLDRLRKEVEEG</sequence>
<feature type="domain" description="DUF4350" evidence="2">
    <location>
        <begin position="41"/>
        <end position="213"/>
    </location>
</feature>
<dbReference type="RefSeq" id="WP_239587524.1">
    <property type="nucleotide sequence ID" value="NZ_JAFBDZ010000002.1"/>
</dbReference>
<name>A0ABS2NCX9_9BACI</name>
<reference evidence="3 4" key="1">
    <citation type="submission" date="2021-01" db="EMBL/GenBank/DDBJ databases">
        <title>Genomic Encyclopedia of Type Strains, Phase IV (KMG-IV): sequencing the most valuable type-strain genomes for metagenomic binning, comparative biology and taxonomic classification.</title>
        <authorList>
            <person name="Goeker M."/>
        </authorList>
    </citation>
    <scope>NUCLEOTIDE SEQUENCE [LARGE SCALE GENOMIC DNA]</scope>
    <source>
        <strain evidence="3 4">DSM 24834</strain>
    </source>
</reference>
<keyword evidence="4" id="KW-1185">Reference proteome</keyword>
<evidence type="ECO:0000313" key="3">
    <source>
        <dbReference type="EMBL" id="MBM7585696.1"/>
    </source>
</evidence>
<dbReference type="Proteomes" id="UP001646157">
    <property type="component" value="Unassembled WGS sequence"/>
</dbReference>
<gene>
    <name evidence="3" type="ORF">JOC86_002238</name>
</gene>
<dbReference type="EMBL" id="JAFBDZ010000002">
    <property type="protein sequence ID" value="MBM7585696.1"/>
    <property type="molecule type" value="Genomic_DNA"/>
</dbReference>